<name>A0A383E787_9ZZZZ</name>
<keyword evidence="1" id="KW-0812">Transmembrane</keyword>
<keyword evidence="1" id="KW-1133">Transmembrane helix</keyword>
<sequence>MFKAQFHYLIARRFVLLHDVTMVGIAWIGAYWLRFNLS</sequence>
<keyword evidence="1" id="KW-0472">Membrane</keyword>
<proteinExistence type="predicted"/>
<feature type="non-terminal residue" evidence="2">
    <location>
        <position position="38"/>
    </location>
</feature>
<gene>
    <name evidence="2" type="ORF">METZ01_LOCUS505099</name>
</gene>
<accession>A0A383E787</accession>
<organism evidence="2">
    <name type="scientific">marine metagenome</name>
    <dbReference type="NCBI Taxonomy" id="408172"/>
    <lineage>
        <taxon>unclassified sequences</taxon>
        <taxon>metagenomes</taxon>
        <taxon>ecological metagenomes</taxon>
    </lineage>
</organism>
<evidence type="ECO:0000313" key="2">
    <source>
        <dbReference type="EMBL" id="SVE52245.1"/>
    </source>
</evidence>
<evidence type="ECO:0000256" key="1">
    <source>
        <dbReference type="SAM" id="Phobius"/>
    </source>
</evidence>
<dbReference type="EMBL" id="UINC01223170">
    <property type="protein sequence ID" value="SVE52245.1"/>
    <property type="molecule type" value="Genomic_DNA"/>
</dbReference>
<dbReference type="AlphaFoldDB" id="A0A383E787"/>
<feature type="transmembrane region" description="Helical" evidence="1">
    <location>
        <begin position="14"/>
        <end position="33"/>
    </location>
</feature>
<protein>
    <submittedName>
        <fullName evidence="2">Uncharacterized protein</fullName>
    </submittedName>
</protein>
<reference evidence="2" key="1">
    <citation type="submission" date="2018-05" db="EMBL/GenBank/DDBJ databases">
        <authorList>
            <person name="Lanie J.A."/>
            <person name="Ng W.-L."/>
            <person name="Kazmierczak K.M."/>
            <person name="Andrzejewski T.M."/>
            <person name="Davidsen T.M."/>
            <person name="Wayne K.J."/>
            <person name="Tettelin H."/>
            <person name="Glass J.I."/>
            <person name="Rusch D."/>
            <person name="Podicherti R."/>
            <person name="Tsui H.-C.T."/>
            <person name="Winkler M.E."/>
        </authorList>
    </citation>
    <scope>NUCLEOTIDE SEQUENCE</scope>
</reference>